<reference evidence="4" key="2">
    <citation type="submission" date="2020-09" db="EMBL/GenBank/DDBJ databases">
        <authorList>
            <person name="Sun Q."/>
            <person name="Zhou Y."/>
        </authorList>
    </citation>
    <scope>NUCLEOTIDE SEQUENCE</scope>
    <source>
        <strain evidence="4">CGMCC 1.12698</strain>
    </source>
</reference>
<sequence>MEENKKDTRNFKNYLQKVDQFMEKGTVRNFLEEMNAFFHKHSNSIFSSFPVDMYETENELVIKAELPGIHKEQIFIDTLGTHVKISIRYDSTFEEENTLSNYHRKERSSSYSERLIKVPYLVDKKNSKASFQNGILEIRAPKQAFPNETIEIY</sequence>
<keyword evidence="5" id="KW-1185">Reference proteome</keyword>
<dbReference type="Gene3D" id="2.60.40.790">
    <property type="match status" value="1"/>
</dbReference>
<dbReference type="AlphaFoldDB" id="A0A917AKR4"/>
<comment type="caution">
    <text evidence="4">The sequence shown here is derived from an EMBL/GenBank/DDBJ whole genome shotgun (WGS) entry which is preliminary data.</text>
</comment>
<comment type="similarity">
    <text evidence="1 2">Belongs to the small heat shock protein (HSP20) family.</text>
</comment>
<dbReference type="EMBL" id="BMFK01000001">
    <property type="protein sequence ID" value="GGE59330.1"/>
    <property type="molecule type" value="Genomic_DNA"/>
</dbReference>
<dbReference type="InterPro" id="IPR008978">
    <property type="entry name" value="HSP20-like_chaperone"/>
</dbReference>
<dbReference type="RefSeq" id="WP_188387049.1">
    <property type="nucleotide sequence ID" value="NZ_BMFK01000001.1"/>
</dbReference>
<evidence type="ECO:0000259" key="3">
    <source>
        <dbReference type="PROSITE" id="PS01031"/>
    </source>
</evidence>
<gene>
    <name evidence="4" type="primary">hsp</name>
    <name evidence="4" type="ORF">GCM10007140_07070</name>
</gene>
<feature type="domain" description="SHSP" evidence="3">
    <location>
        <begin position="42"/>
        <end position="153"/>
    </location>
</feature>
<dbReference type="CDD" id="cd06464">
    <property type="entry name" value="ACD_sHsps-like"/>
    <property type="match status" value="1"/>
</dbReference>
<organism evidence="4 5">
    <name type="scientific">Priestia taiwanensis</name>
    <dbReference type="NCBI Taxonomy" id="1347902"/>
    <lineage>
        <taxon>Bacteria</taxon>
        <taxon>Bacillati</taxon>
        <taxon>Bacillota</taxon>
        <taxon>Bacilli</taxon>
        <taxon>Bacillales</taxon>
        <taxon>Bacillaceae</taxon>
        <taxon>Priestia</taxon>
    </lineage>
</organism>
<dbReference type="Proteomes" id="UP000605259">
    <property type="component" value="Unassembled WGS sequence"/>
</dbReference>
<evidence type="ECO:0000256" key="2">
    <source>
        <dbReference type="RuleBase" id="RU003616"/>
    </source>
</evidence>
<accession>A0A917AKR4</accession>
<proteinExistence type="inferred from homology"/>
<dbReference type="PROSITE" id="PS01031">
    <property type="entry name" value="SHSP"/>
    <property type="match status" value="1"/>
</dbReference>
<evidence type="ECO:0000256" key="1">
    <source>
        <dbReference type="PROSITE-ProRule" id="PRU00285"/>
    </source>
</evidence>
<evidence type="ECO:0000313" key="5">
    <source>
        <dbReference type="Proteomes" id="UP000605259"/>
    </source>
</evidence>
<evidence type="ECO:0000313" key="4">
    <source>
        <dbReference type="EMBL" id="GGE59330.1"/>
    </source>
</evidence>
<dbReference type="InterPro" id="IPR031107">
    <property type="entry name" value="Small_HSP"/>
</dbReference>
<dbReference type="Pfam" id="PF00011">
    <property type="entry name" value="HSP20"/>
    <property type="match status" value="1"/>
</dbReference>
<reference evidence="4" key="1">
    <citation type="journal article" date="2014" name="Int. J. Syst. Evol. Microbiol.">
        <title>Complete genome sequence of Corynebacterium casei LMG S-19264T (=DSM 44701T), isolated from a smear-ripened cheese.</title>
        <authorList>
            <consortium name="US DOE Joint Genome Institute (JGI-PGF)"/>
            <person name="Walter F."/>
            <person name="Albersmeier A."/>
            <person name="Kalinowski J."/>
            <person name="Ruckert C."/>
        </authorList>
    </citation>
    <scope>NUCLEOTIDE SEQUENCE</scope>
    <source>
        <strain evidence="4">CGMCC 1.12698</strain>
    </source>
</reference>
<dbReference type="InterPro" id="IPR002068">
    <property type="entry name" value="A-crystallin/Hsp20_dom"/>
</dbReference>
<protein>
    <submittedName>
        <fullName evidence="4">Molecular chaperone Hsp20</fullName>
    </submittedName>
</protein>
<name>A0A917AKR4_9BACI</name>
<dbReference type="SUPFAM" id="SSF49764">
    <property type="entry name" value="HSP20-like chaperones"/>
    <property type="match status" value="1"/>
</dbReference>
<dbReference type="PANTHER" id="PTHR11527">
    <property type="entry name" value="HEAT-SHOCK PROTEIN 20 FAMILY MEMBER"/>
    <property type="match status" value="1"/>
</dbReference>